<reference evidence="2" key="1">
    <citation type="submission" date="2018-01" db="EMBL/GenBank/DDBJ databases">
        <authorList>
            <person name="Clerissi C."/>
        </authorList>
    </citation>
    <scope>NUCLEOTIDE SEQUENCE</scope>
    <source>
        <strain evidence="2">Cupriavidus taiwanensis STM 3521</strain>
    </source>
</reference>
<dbReference type="Proteomes" id="UP000256297">
    <property type="component" value="Chromosome CBM2589_b"/>
</dbReference>
<dbReference type="AlphaFoldDB" id="A0A375B816"/>
<dbReference type="EMBL" id="OFSP01000001">
    <property type="protein sequence ID" value="SOY39748.1"/>
    <property type="molecule type" value="Genomic_DNA"/>
</dbReference>
<evidence type="ECO:0000313" key="2">
    <source>
        <dbReference type="EMBL" id="SOY39748.1"/>
    </source>
</evidence>
<comment type="caution">
    <text evidence="2">The sequence shown here is derived from an EMBL/GenBank/DDBJ whole genome shotgun (WGS) entry which is preliminary data.</text>
</comment>
<organism evidence="2">
    <name type="scientific">Cupriavidus taiwanensis</name>
    <dbReference type="NCBI Taxonomy" id="164546"/>
    <lineage>
        <taxon>Bacteria</taxon>
        <taxon>Pseudomonadati</taxon>
        <taxon>Pseudomonadota</taxon>
        <taxon>Betaproteobacteria</taxon>
        <taxon>Burkholderiales</taxon>
        <taxon>Burkholderiaceae</taxon>
        <taxon>Cupriavidus</taxon>
    </lineage>
</organism>
<sequence length="26" mass="2767">MVTLPVSNGSPYGTMQRTLKASFGHS</sequence>
<name>A0A375B816_9BURK</name>
<gene>
    <name evidence="2" type="ORF">CBM2589_B10045</name>
</gene>
<feature type="region of interest" description="Disordered" evidence="1">
    <location>
        <begin position="1"/>
        <end position="26"/>
    </location>
</feature>
<accession>A0A375B816</accession>
<protein>
    <submittedName>
        <fullName evidence="2">Uncharacterized protein</fullName>
    </submittedName>
</protein>
<evidence type="ECO:0000256" key="1">
    <source>
        <dbReference type="SAM" id="MobiDB-lite"/>
    </source>
</evidence>
<proteinExistence type="predicted"/>